<feature type="domain" description="Repressor Rok winged helix" evidence="3">
    <location>
        <begin position="97"/>
        <end position="148"/>
    </location>
</feature>
<accession>I8UA34</accession>
<evidence type="ECO:0000313" key="5">
    <source>
        <dbReference type="EMBL" id="EIT83810.1"/>
    </source>
</evidence>
<dbReference type="InterPro" id="IPR058971">
    <property type="entry name" value="Rok_N_oligomerisation"/>
</dbReference>
<dbReference type="STRING" id="1196324.A374_18319"/>
<feature type="coiled-coil region" evidence="1">
    <location>
        <begin position="5"/>
        <end position="43"/>
    </location>
</feature>
<dbReference type="PATRIC" id="fig|1196324.3.peg.3734"/>
<feature type="region of interest" description="Disordered" evidence="2">
    <location>
        <begin position="51"/>
        <end position="86"/>
    </location>
</feature>
<keyword evidence="6" id="KW-1185">Reference proteome</keyword>
<dbReference type="AlphaFoldDB" id="I8UA34"/>
<protein>
    <submittedName>
        <fullName evidence="5">Repressor of ComK</fullName>
    </submittedName>
</protein>
<proteinExistence type="predicted"/>
<dbReference type="Pfam" id="PF23159">
    <property type="entry name" value="WHD_Rok"/>
    <property type="match status" value="1"/>
</dbReference>
<reference evidence="5 6" key="1">
    <citation type="journal article" date="2012" name="J. Bacteriol.">
        <title>Genome of Bacillus macauensis ZFHKF-1, a Long-Chain-Forming Bacterium.</title>
        <authorList>
            <person name="Cai L."/>
            <person name="Zhang T."/>
        </authorList>
    </citation>
    <scope>NUCLEOTIDE SEQUENCE [LARGE SCALE GENOMIC DNA]</scope>
    <source>
        <strain evidence="5 6">ZFHKF-1</strain>
    </source>
</reference>
<dbReference type="InterPro" id="IPR056984">
    <property type="entry name" value="WH_Rok"/>
</dbReference>
<organism evidence="5 6">
    <name type="scientific">Fictibacillus macauensis ZFHKF-1</name>
    <dbReference type="NCBI Taxonomy" id="1196324"/>
    <lineage>
        <taxon>Bacteria</taxon>
        <taxon>Bacillati</taxon>
        <taxon>Bacillota</taxon>
        <taxon>Bacilli</taxon>
        <taxon>Bacillales</taxon>
        <taxon>Fictibacillaceae</taxon>
        <taxon>Fictibacillus</taxon>
    </lineage>
</organism>
<keyword evidence="1" id="KW-0175">Coiled coil</keyword>
<evidence type="ECO:0000259" key="4">
    <source>
        <dbReference type="Pfam" id="PF26513"/>
    </source>
</evidence>
<evidence type="ECO:0000313" key="6">
    <source>
        <dbReference type="Proteomes" id="UP000004080"/>
    </source>
</evidence>
<feature type="compositionally biased region" description="Basic residues" evidence="2">
    <location>
        <begin position="77"/>
        <end position="86"/>
    </location>
</feature>
<gene>
    <name evidence="5" type="ORF">A374_18319</name>
</gene>
<dbReference type="Pfam" id="PF26513">
    <property type="entry name" value="Rok_N"/>
    <property type="match status" value="1"/>
</dbReference>
<evidence type="ECO:0000256" key="2">
    <source>
        <dbReference type="SAM" id="MobiDB-lite"/>
    </source>
</evidence>
<sequence>MFNEREALHYRLQQMEEEKRSFLKEQQKERNEIYDRLRELDRSDVSSLQGGALAFPKATTETADEPIQEERIERKATSTRRSPRKKVSITIPKAIESVLKESGEALNIKQIRARLDETYGMNVNNLSTVLWKVRKESPLIDNPERGKYTYNHSRAAVNEVAATEEVQEEN</sequence>
<feature type="domain" description="Rok N-terminal oligomerisation" evidence="4">
    <location>
        <begin position="1"/>
        <end position="41"/>
    </location>
</feature>
<comment type="caution">
    <text evidence="5">The sequence shown here is derived from an EMBL/GenBank/DDBJ whole genome shotgun (WGS) entry which is preliminary data.</text>
</comment>
<dbReference type="RefSeq" id="WP_007203731.1">
    <property type="nucleotide sequence ID" value="NZ_AKKV01000043.1"/>
</dbReference>
<dbReference type="EMBL" id="AKKV01000043">
    <property type="protein sequence ID" value="EIT83810.1"/>
    <property type="molecule type" value="Genomic_DNA"/>
</dbReference>
<name>I8UA34_9BACL</name>
<dbReference type="OrthoDB" id="2452961at2"/>
<evidence type="ECO:0000256" key="1">
    <source>
        <dbReference type="SAM" id="Coils"/>
    </source>
</evidence>
<evidence type="ECO:0000259" key="3">
    <source>
        <dbReference type="Pfam" id="PF23159"/>
    </source>
</evidence>
<dbReference type="Proteomes" id="UP000004080">
    <property type="component" value="Unassembled WGS sequence"/>
</dbReference>